<dbReference type="OrthoDB" id="447251at2759"/>
<reference evidence="2 3" key="1">
    <citation type="journal article" date="2019" name="Commun. Biol.">
        <title>The bagworm genome reveals a unique fibroin gene that provides high tensile strength.</title>
        <authorList>
            <person name="Kono N."/>
            <person name="Nakamura H."/>
            <person name="Ohtoshi R."/>
            <person name="Tomita M."/>
            <person name="Numata K."/>
            <person name="Arakawa K."/>
        </authorList>
    </citation>
    <scope>NUCLEOTIDE SEQUENCE [LARGE SCALE GENOMIC DNA]</scope>
</reference>
<keyword evidence="3" id="KW-1185">Reference proteome</keyword>
<protein>
    <submittedName>
        <fullName evidence="2">Uncharacterized protein</fullName>
    </submittedName>
</protein>
<evidence type="ECO:0000256" key="1">
    <source>
        <dbReference type="SAM" id="MobiDB-lite"/>
    </source>
</evidence>
<gene>
    <name evidence="2" type="ORF">EVAR_71318_1</name>
</gene>
<organism evidence="2 3">
    <name type="scientific">Eumeta variegata</name>
    <name type="common">Bagworm moth</name>
    <name type="synonym">Eumeta japonica</name>
    <dbReference type="NCBI Taxonomy" id="151549"/>
    <lineage>
        <taxon>Eukaryota</taxon>
        <taxon>Metazoa</taxon>
        <taxon>Ecdysozoa</taxon>
        <taxon>Arthropoda</taxon>
        <taxon>Hexapoda</taxon>
        <taxon>Insecta</taxon>
        <taxon>Pterygota</taxon>
        <taxon>Neoptera</taxon>
        <taxon>Endopterygota</taxon>
        <taxon>Lepidoptera</taxon>
        <taxon>Glossata</taxon>
        <taxon>Ditrysia</taxon>
        <taxon>Tineoidea</taxon>
        <taxon>Psychidae</taxon>
        <taxon>Oiketicinae</taxon>
        <taxon>Eumeta</taxon>
    </lineage>
</organism>
<proteinExistence type="predicted"/>
<evidence type="ECO:0000313" key="2">
    <source>
        <dbReference type="EMBL" id="GBP96254.1"/>
    </source>
</evidence>
<comment type="caution">
    <text evidence="2">The sequence shown here is derived from an EMBL/GenBank/DDBJ whole genome shotgun (WGS) entry which is preliminary data.</text>
</comment>
<dbReference type="EMBL" id="BGZK01002759">
    <property type="protein sequence ID" value="GBP96254.1"/>
    <property type="molecule type" value="Genomic_DNA"/>
</dbReference>
<dbReference type="Proteomes" id="UP000299102">
    <property type="component" value="Unassembled WGS sequence"/>
</dbReference>
<dbReference type="AlphaFoldDB" id="A0A4C2AAL5"/>
<sequence>MHGELTDKETAERVERALDHHLTDHLEILLYKKNPKGRSQLSGDVGQAFSFDLINQEGLGFDQGACLDRVTPLRPTRKLESPSSLRLGAANDPRRRRDAMPARLTCSRAARAAAQFDLT</sequence>
<accession>A0A4C2AAL5</accession>
<name>A0A4C2AAL5_EUMVA</name>
<evidence type="ECO:0000313" key="3">
    <source>
        <dbReference type="Proteomes" id="UP000299102"/>
    </source>
</evidence>
<feature type="region of interest" description="Disordered" evidence="1">
    <location>
        <begin position="77"/>
        <end position="100"/>
    </location>
</feature>